<comment type="caution">
    <text evidence="4">The sequence shown here is derived from an EMBL/GenBank/DDBJ whole genome shotgun (WGS) entry which is preliminary data.</text>
</comment>
<keyword evidence="1" id="KW-0433">Leucine-rich repeat</keyword>
<dbReference type="SUPFAM" id="SSF52058">
    <property type="entry name" value="L domain-like"/>
    <property type="match status" value="1"/>
</dbReference>
<keyword evidence="2" id="KW-0677">Repeat</keyword>
<dbReference type="InterPro" id="IPR032675">
    <property type="entry name" value="LRR_dom_sf"/>
</dbReference>
<dbReference type="InterPro" id="IPR001611">
    <property type="entry name" value="Leu-rich_rpt"/>
</dbReference>
<dbReference type="InterPro" id="IPR050216">
    <property type="entry name" value="LRR_domain-containing"/>
</dbReference>
<proteinExistence type="predicted"/>
<dbReference type="SMART" id="SM00369">
    <property type="entry name" value="LRR_TYP"/>
    <property type="match status" value="5"/>
</dbReference>
<accession>A0A0F9HUQ7</accession>
<feature type="domain" description="Disease resistance R13L4/SHOC-2-like LRR" evidence="3">
    <location>
        <begin position="174"/>
        <end position="271"/>
    </location>
</feature>
<evidence type="ECO:0000313" key="4">
    <source>
        <dbReference type="EMBL" id="KKL78837.1"/>
    </source>
</evidence>
<name>A0A0F9HUQ7_9ZZZZ</name>
<sequence>LAFPLLKELTEVGDPLAKRVFKSEIIKRFEQGNKNTRSYLGLEGFLQYLTDEEYLDLILDTENQIALTELAEEVWPHRDPYEVIFMLLDGKRIKLENKRVIKLDFSGFTLKLGKFPKAILNLKSLKVLYFGRNYISNIPEEIKKLSFLRELVIGSNKLTLIPDSICEITSLEALWLGGNKIQSLPENIGDLINLKILRAGSNQLKKLPESFSKLKSLENLSLSNNELKELPECIKKLPHLEYLDVRSNPLVKNPKIIEKIEKLKIKKILGIKRKAKPFRIF</sequence>
<evidence type="ECO:0000256" key="1">
    <source>
        <dbReference type="ARBA" id="ARBA00022614"/>
    </source>
</evidence>
<evidence type="ECO:0000259" key="3">
    <source>
        <dbReference type="Pfam" id="PF23598"/>
    </source>
</evidence>
<dbReference type="PROSITE" id="PS51450">
    <property type="entry name" value="LRR"/>
    <property type="match status" value="2"/>
</dbReference>
<dbReference type="EMBL" id="LAZR01023339">
    <property type="protein sequence ID" value="KKL78837.1"/>
    <property type="molecule type" value="Genomic_DNA"/>
</dbReference>
<protein>
    <recommendedName>
        <fullName evidence="3">Disease resistance R13L4/SHOC-2-like LRR domain-containing protein</fullName>
    </recommendedName>
</protein>
<dbReference type="PANTHER" id="PTHR48051:SF1">
    <property type="entry name" value="RAS SUPPRESSOR PROTEIN 1"/>
    <property type="match status" value="1"/>
</dbReference>
<dbReference type="InterPro" id="IPR003591">
    <property type="entry name" value="Leu-rich_rpt_typical-subtyp"/>
</dbReference>
<dbReference type="InterPro" id="IPR055414">
    <property type="entry name" value="LRR_R13L4/SHOC2-like"/>
</dbReference>
<dbReference type="PANTHER" id="PTHR48051">
    <property type="match status" value="1"/>
</dbReference>
<dbReference type="AlphaFoldDB" id="A0A0F9HUQ7"/>
<dbReference type="SMART" id="SM00365">
    <property type="entry name" value="LRR_SD22"/>
    <property type="match status" value="5"/>
</dbReference>
<dbReference type="GO" id="GO:0005737">
    <property type="term" value="C:cytoplasm"/>
    <property type="evidence" value="ECO:0007669"/>
    <property type="project" value="TreeGrafter"/>
</dbReference>
<gene>
    <name evidence="4" type="ORF">LCGC14_2020860</name>
</gene>
<dbReference type="Gene3D" id="3.80.10.10">
    <property type="entry name" value="Ribonuclease Inhibitor"/>
    <property type="match status" value="1"/>
</dbReference>
<evidence type="ECO:0000256" key="2">
    <source>
        <dbReference type="ARBA" id="ARBA00022737"/>
    </source>
</evidence>
<dbReference type="SMART" id="SM00364">
    <property type="entry name" value="LRR_BAC"/>
    <property type="match status" value="6"/>
</dbReference>
<reference evidence="4" key="1">
    <citation type="journal article" date="2015" name="Nature">
        <title>Complex archaea that bridge the gap between prokaryotes and eukaryotes.</title>
        <authorList>
            <person name="Spang A."/>
            <person name="Saw J.H."/>
            <person name="Jorgensen S.L."/>
            <person name="Zaremba-Niedzwiedzka K."/>
            <person name="Martijn J."/>
            <person name="Lind A.E."/>
            <person name="van Eijk R."/>
            <person name="Schleper C."/>
            <person name="Guy L."/>
            <person name="Ettema T.J."/>
        </authorList>
    </citation>
    <scope>NUCLEOTIDE SEQUENCE</scope>
</reference>
<dbReference type="Pfam" id="PF23598">
    <property type="entry name" value="LRR_14"/>
    <property type="match status" value="1"/>
</dbReference>
<feature type="non-terminal residue" evidence="4">
    <location>
        <position position="1"/>
    </location>
</feature>
<organism evidence="4">
    <name type="scientific">marine sediment metagenome</name>
    <dbReference type="NCBI Taxonomy" id="412755"/>
    <lineage>
        <taxon>unclassified sequences</taxon>
        <taxon>metagenomes</taxon>
        <taxon>ecological metagenomes</taxon>
    </lineage>
</organism>